<accession>A0A3B1D868</accession>
<dbReference type="EMBL" id="UOGH01000251">
    <property type="protein sequence ID" value="VAX32344.1"/>
    <property type="molecule type" value="Genomic_DNA"/>
</dbReference>
<reference evidence="2" key="1">
    <citation type="submission" date="2018-06" db="EMBL/GenBank/DDBJ databases">
        <authorList>
            <person name="Zhirakovskaya E."/>
        </authorList>
    </citation>
    <scope>NUCLEOTIDE SEQUENCE</scope>
</reference>
<dbReference type="AlphaFoldDB" id="A0A3B1D868"/>
<dbReference type="PANTHER" id="PTHR39341">
    <property type="entry name" value="BSL7085 PROTEIN"/>
    <property type="match status" value="1"/>
</dbReference>
<evidence type="ECO:0000259" key="1">
    <source>
        <dbReference type="Pfam" id="PF08984"/>
    </source>
</evidence>
<evidence type="ECO:0000313" key="2">
    <source>
        <dbReference type="EMBL" id="VAX32344.1"/>
    </source>
</evidence>
<protein>
    <recommendedName>
        <fullName evidence="1">DUF1858 domain-containing protein</fullName>
    </recommendedName>
</protein>
<dbReference type="SUPFAM" id="SSF140683">
    <property type="entry name" value="SP0561-like"/>
    <property type="match status" value="1"/>
</dbReference>
<dbReference type="InterPro" id="IPR023883">
    <property type="entry name" value="CHP03980_redox-disulphide"/>
</dbReference>
<organism evidence="2">
    <name type="scientific">hydrothermal vent metagenome</name>
    <dbReference type="NCBI Taxonomy" id="652676"/>
    <lineage>
        <taxon>unclassified sequences</taxon>
        <taxon>metagenomes</taxon>
        <taxon>ecological metagenomes</taxon>
    </lineage>
</organism>
<gene>
    <name evidence="2" type="ORF">MNBD_NITROSPIRAE02-288</name>
</gene>
<dbReference type="Pfam" id="PF08984">
    <property type="entry name" value="DUF1858"/>
    <property type="match status" value="1"/>
</dbReference>
<dbReference type="PANTHER" id="PTHR39341:SF1">
    <property type="entry name" value="DUF1858 DOMAIN-CONTAINING PROTEIN"/>
    <property type="match status" value="1"/>
</dbReference>
<dbReference type="InterPro" id="IPR015077">
    <property type="entry name" value="DUF1858"/>
</dbReference>
<name>A0A3B1D868_9ZZZZ</name>
<sequence>MATTRKEVNRDTIIGNIIKERPEATKVIEKYFGNGCFTCPGINVESIAFGATMHNVDPEVVVKEINELED</sequence>
<dbReference type="InterPro" id="IPR038062">
    <property type="entry name" value="ScdA-like_N_sf"/>
</dbReference>
<proteinExistence type="predicted"/>
<dbReference type="Gene3D" id="1.10.3910.10">
    <property type="entry name" value="SP0561-like"/>
    <property type="match status" value="1"/>
</dbReference>
<feature type="domain" description="DUF1858" evidence="1">
    <location>
        <begin position="9"/>
        <end position="59"/>
    </location>
</feature>